<name>A0A8H6MCN2_9AGAR</name>
<reference evidence="2 3" key="1">
    <citation type="submission" date="2020-07" db="EMBL/GenBank/DDBJ databases">
        <title>Comparative genomics of pyrophilous fungi reveals a link between fire events and developmental genes.</title>
        <authorList>
            <consortium name="DOE Joint Genome Institute"/>
            <person name="Steindorff A.S."/>
            <person name="Carver A."/>
            <person name="Calhoun S."/>
            <person name="Stillman K."/>
            <person name="Liu H."/>
            <person name="Lipzen A."/>
            <person name="Pangilinan J."/>
            <person name="Labutti K."/>
            <person name="Bruns T.D."/>
            <person name="Grigoriev I.V."/>
        </authorList>
    </citation>
    <scope>NUCLEOTIDE SEQUENCE [LARGE SCALE GENOMIC DNA]</scope>
    <source>
        <strain evidence="2 3">CBS 144469</strain>
    </source>
</reference>
<feature type="region of interest" description="Disordered" evidence="1">
    <location>
        <begin position="70"/>
        <end position="90"/>
    </location>
</feature>
<feature type="region of interest" description="Disordered" evidence="1">
    <location>
        <begin position="25"/>
        <end position="46"/>
    </location>
</feature>
<accession>A0A8H6MCN2</accession>
<keyword evidence="3" id="KW-1185">Reference proteome</keyword>
<protein>
    <submittedName>
        <fullName evidence="2">Uncharacterized protein</fullName>
    </submittedName>
</protein>
<dbReference type="AlphaFoldDB" id="A0A8H6MCN2"/>
<organism evidence="2 3">
    <name type="scientific">Ephemerocybe angulata</name>
    <dbReference type="NCBI Taxonomy" id="980116"/>
    <lineage>
        <taxon>Eukaryota</taxon>
        <taxon>Fungi</taxon>
        <taxon>Dikarya</taxon>
        <taxon>Basidiomycota</taxon>
        <taxon>Agaricomycotina</taxon>
        <taxon>Agaricomycetes</taxon>
        <taxon>Agaricomycetidae</taxon>
        <taxon>Agaricales</taxon>
        <taxon>Agaricineae</taxon>
        <taxon>Psathyrellaceae</taxon>
        <taxon>Ephemerocybe</taxon>
    </lineage>
</organism>
<evidence type="ECO:0000256" key="1">
    <source>
        <dbReference type="SAM" id="MobiDB-lite"/>
    </source>
</evidence>
<dbReference type="Proteomes" id="UP000521943">
    <property type="component" value="Unassembled WGS sequence"/>
</dbReference>
<evidence type="ECO:0000313" key="3">
    <source>
        <dbReference type="Proteomes" id="UP000521943"/>
    </source>
</evidence>
<evidence type="ECO:0000313" key="2">
    <source>
        <dbReference type="EMBL" id="KAF6760969.1"/>
    </source>
</evidence>
<sequence length="133" mass="13826">MPVASRKAASGDSCGSLKTQRNIGKAAAIGHAPAMPPPPAATPTSLARSFAPRKMFYIITAVVLDDAPRLARHPPSRLPPLPTGTSLDAHGRGCVARVRPDLRATSLFSPYTAMFGRNASAPTMLAASEPPSL</sequence>
<proteinExistence type="predicted"/>
<dbReference type="EMBL" id="JACGCI010000011">
    <property type="protein sequence ID" value="KAF6760969.1"/>
    <property type="molecule type" value="Genomic_DNA"/>
</dbReference>
<comment type="caution">
    <text evidence="2">The sequence shown here is derived from an EMBL/GenBank/DDBJ whole genome shotgun (WGS) entry which is preliminary data.</text>
</comment>
<gene>
    <name evidence="2" type="ORF">DFP72DRAFT_1062694</name>
</gene>